<dbReference type="Proteomes" id="UP000076858">
    <property type="component" value="Unassembled WGS sequence"/>
</dbReference>
<name>A0A164Z222_9CRUS</name>
<keyword evidence="2" id="KW-1185">Reference proteome</keyword>
<dbReference type="AlphaFoldDB" id="A0A164Z222"/>
<sequence length="61" mass="7112">MTAGTQYDKFKAHAMSPSATPIKRRKAFFFLYQLLPRESVCLPKVFTVVELFLFSQKKRNV</sequence>
<reference evidence="1 2" key="1">
    <citation type="submission" date="2016-03" db="EMBL/GenBank/DDBJ databases">
        <title>EvidentialGene: Evidence-directed Construction of Genes on Genomes.</title>
        <authorList>
            <person name="Gilbert D.G."/>
            <person name="Choi J.-H."/>
            <person name="Mockaitis K."/>
            <person name="Colbourne J."/>
            <person name="Pfrender M."/>
        </authorList>
    </citation>
    <scope>NUCLEOTIDE SEQUENCE [LARGE SCALE GENOMIC DNA]</scope>
    <source>
        <strain evidence="1 2">Xinb3</strain>
        <tissue evidence="1">Complete organism</tissue>
    </source>
</reference>
<evidence type="ECO:0000313" key="1">
    <source>
        <dbReference type="EMBL" id="KZS15857.1"/>
    </source>
</evidence>
<accession>A0A164Z222</accession>
<gene>
    <name evidence="1" type="ORF">APZ42_018510</name>
</gene>
<proteinExistence type="predicted"/>
<dbReference type="EMBL" id="LRGB01000821">
    <property type="protein sequence ID" value="KZS15857.1"/>
    <property type="molecule type" value="Genomic_DNA"/>
</dbReference>
<evidence type="ECO:0000313" key="2">
    <source>
        <dbReference type="Proteomes" id="UP000076858"/>
    </source>
</evidence>
<organism evidence="1 2">
    <name type="scientific">Daphnia magna</name>
    <dbReference type="NCBI Taxonomy" id="35525"/>
    <lineage>
        <taxon>Eukaryota</taxon>
        <taxon>Metazoa</taxon>
        <taxon>Ecdysozoa</taxon>
        <taxon>Arthropoda</taxon>
        <taxon>Crustacea</taxon>
        <taxon>Branchiopoda</taxon>
        <taxon>Diplostraca</taxon>
        <taxon>Cladocera</taxon>
        <taxon>Anomopoda</taxon>
        <taxon>Daphniidae</taxon>
        <taxon>Daphnia</taxon>
    </lineage>
</organism>
<protein>
    <submittedName>
        <fullName evidence="1">Uncharacterized protein</fullName>
    </submittedName>
</protein>
<comment type="caution">
    <text evidence="1">The sequence shown here is derived from an EMBL/GenBank/DDBJ whole genome shotgun (WGS) entry which is preliminary data.</text>
</comment>